<proteinExistence type="predicted"/>
<feature type="region of interest" description="Disordered" evidence="1">
    <location>
        <begin position="41"/>
        <end position="65"/>
    </location>
</feature>
<accession>A0ABP8RVI3</accession>
<keyword evidence="3" id="KW-1185">Reference proteome</keyword>
<organism evidence="2 3">
    <name type="scientific">Pseudonocardia xishanensis</name>
    <dbReference type="NCBI Taxonomy" id="630995"/>
    <lineage>
        <taxon>Bacteria</taxon>
        <taxon>Bacillati</taxon>
        <taxon>Actinomycetota</taxon>
        <taxon>Actinomycetes</taxon>
        <taxon>Pseudonocardiales</taxon>
        <taxon>Pseudonocardiaceae</taxon>
        <taxon>Pseudonocardia</taxon>
    </lineage>
</organism>
<dbReference type="EMBL" id="BAABGT010000065">
    <property type="protein sequence ID" value="GAA4551136.1"/>
    <property type="molecule type" value="Genomic_DNA"/>
</dbReference>
<protein>
    <submittedName>
        <fullName evidence="2">Uncharacterized protein</fullName>
    </submittedName>
</protein>
<evidence type="ECO:0000256" key="1">
    <source>
        <dbReference type="SAM" id="MobiDB-lite"/>
    </source>
</evidence>
<feature type="compositionally biased region" description="Polar residues" evidence="1">
    <location>
        <begin position="54"/>
        <end position="65"/>
    </location>
</feature>
<name>A0ABP8RVI3_9PSEU</name>
<evidence type="ECO:0000313" key="2">
    <source>
        <dbReference type="EMBL" id="GAA4551136.1"/>
    </source>
</evidence>
<dbReference type="Proteomes" id="UP001501598">
    <property type="component" value="Unassembled WGS sequence"/>
</dbReference>
<sequence>MEPEPSEPTDPSGPEDGSAAVLAALYDDGDRDEIVYWTVQERRRGRAAEPDPSPATTGEVGTSTP</sequence>
<comment type="caution">
    <text evidence="2">The sequence shown here is derived from an EMBL/GenBank/DDBJ whole genome shotgun (WGS) entry which is preliminary data.</text>
</comment>
<gene>
    <name evidence="2" type="ORF">GCM10023175_42380</name>
</gene>
<evidence type="ECO:0000313" key="3">
    <source>
        <dbReference type="Proteomes" id="UP001501598"/>
    </source>
</evidence>
<dbReference type="RefSeq" id="WP_345421239.1">
    <property type="nucleotide sequence ID" value="NZ_BAABGT010000065.1"/>
</dbReference>
<reference evidence="3" key="1">
    <citation type="journal article" date="2019" name="Int. J. Syst. Evol. Microbiol.">
        <title>The Global Catalogue of Microorganisms (GCM) 10K type strain sequencing project: providing services to taxonomists for standard genome sequencing and annotation.</title>
        <authorList>
            <consortium name="The Broad Institute Genomics Platform"/>
            <consortium name="The Broad Institute Genome Sequencing Center for Infectious Disease"/>
            <person name="Wu L."/>
            <person name="Ma J."/>
        </authorList>
    </citation>
    <scope>NUCLEOTIDE SEQUENCE [LARGE SCALE GENOMIC DNA]</scope>
    <source>
        <strain evidence="3">JCM 17906</strain>
    </source>
</reference>